<dbReference type="AlphaFoldDB" id="A0A915JZL9"/>
<evidence type="ECO:0000313" key="2">
    <source>
        <dbReference type="WBParaSite" id="nRc.2.0.1.t31415-RA"/>
    </source>
</evidence>
<dbReference type="WBParaSite" id="nRc.2.0.1.t31415-RA">
    <property type="protein sequence ID" value="nRc.2.0.1.t31415-RA"/>
    <property type="gene ID" value="nRc.2.0.1.g31415"/>
</dbReference>
<name>A0A915JZL9_ROMCU</name>
<reference evidence="2" key="1">
    <citation type="submission" date="2022-11" db="UniProtKB">
        <authorList>
            <consortium name="WormBaseParasite"/>
        </authorList>
    </citation>
    <scope>IDENTIFICATION</scope>
</reference>
<organism evidence="1 2">
    <name type="scientific">Romanomermis culicivorax</name>
    <name type="common">Nematode worm</name>
    <dbReference type="NCBI Taxonomy" id="13658"/>
    <lineage>
        <taxon>Eukaryota</taxon>
        <taxon>Metazoa</taxon>
        <taxon>Ecdysozoa</taxon>
        <taxon>Nematoda</taxon>
        <taxon>Enoplea</taxon>
        <taxon>Dorylaimia</taxon>
        <taxon>Mermithida</taxon>
        <taxon>Mermithoidea</taxon>
        <taxon>Mermithidae</taxon>
        <taxon>Romanomermis</taxon>
    </lineage>
</organism>
<keyword evidence="1" id="KW-1185">Reference proteome</keyword>
<proteinExistence type="predicted"/>
<sequence>MIIFHKNLHSWQRRPGREILSSDKSAKPGLHWQTYESAVSTQRACGWQSFRRASKHSLTTAKKNFKKVERVPKKIYGGSVKIMLGSARVLPGVVLLTAQMRQWLKRHSCQRPLTLIV</sequence>
<protein>
    <submittedName>
        <fullName evidence="2">Uncharacterized protein</fullName>
    </submittedName>
</protein>
<dbReference type="Proteomes" id="UP000887565">
    <property type="component" value="Unplaced"/>
</dbReference>
<evidence type="ECO:0000313" key="1">
    <source>
        <dbReference type="Proteomes" id="UP000887565"/>
    </source>
</evidence>
<accession>A0A915JZL9</accession>